<reference evidence="4 5" key="1">
    <citation type="submission" date="2016-10" db="EMBL/GenBank/DDBJ databases">
        <authorList>
            <person name="de Groot N.N."/>
        </authorList>
    </citation>
    <scope>NUCLEOTIDE SEQUENCE [LARGE SCALE GENOMIC DNA]</scope>
    <source>
        <strain evidence="4 5">DSM 19113</strain>
    </source>
</reference>
<dbReference type="Pfam" id="PF00440">
    <property type="entry name" value="TetR_N"/>
    <property type="match status" value="1"/>
</dbReference>
<dbReference type="InterPro" id="IPR009057">
    <property type="entry name" value="Homeodomain-like_sf"/>
</dbReference>
<proteinExistence type="predicted"/>
<evidence type="ECO:0000256" key="1">
    <source>
        <dbReference type="ARBA" id="ARBA00023125"/>
    </source>
</evidence>
<keyword evidence="1 2" id="KW-0238">DNA-binding</keyword>
<dbReference type="PRINTS" id="PR00455">
    <property type="entry name" value="HTHTETR"/>
</dbReference>
<sequence length="214" mass="24099">MDQIVSDYLKSSEESKMTPAQVKVLQSAIQLFAEQGYASSSTSTIAANAGVSQAVIFKYFKNKEGLLNQILDLTIENILPKYGDDFIDKLEIESGQDSFAEFLTFMLKDRYQFFLQNQSLVTIVVSQLMIDDELVQKLVDGMSDKFWTITAILEKLAGPEARLNGQDILRLFASQLVLIYIEVVRIGITMSETAADKRLEQTKEIMLAAIYQKN</sequence>
<accession>A0A1I1ER16</accession>
<dbReference type="GO" id="GO:0003677">
    <property type="term" value="F:DNA binding"/>
    <property type="evidence" value="ECO:0007669"/>
    <property type="project" value="UniProtKB-UniRule"/>
</dbReference>
<organism evidence="4 5">
    <name type="scientific">Fructobacillus durionis</name>
    <dbReference type="NCBI Taxonomy" id="283737"/>
    <lineage>
        <taxon>Bacteria</taxon>
        <taxon>Bacillati</taxon>
        <taxon>Bacillota</taxon>
        <taxon>Bacilli</taxon>
        <taxon>Lactobacillales</taxon>
        <taxon>Lactobacillaceae</taxon>
        <taxon>Fructobacillus</taxon>
    </lineage>
</organism>
<dbReference type="Proteomes" id="UP000199376">
    <property type="component" value="Unassembled WGS sequence"/>
</dbReference>
<dbReference type="RefSeq" id="WP_091501697.1">
    <property type="nucleotide sequence ID" value="NZ_FOLI01000001.1"/>
</dbReference>
<name>A0A1I1ER16_9LACO</name>
<dbReference type="PROSITE" id="PS01081">
    <property type="entry name" value="HTH_TETR_1"/>
    <property type="match status" value="1"/>
</dbReference>
<gene>
    <name evidence="4" type="ORF">SAMN05660453_0510</name>
</gene>
<dbReference type="PANTHER" id="PTHR43479:SF11">
    <property type="entry name" value="ACREF_ENVCD OPERON REPRESSOR-RELATED"/>
    <property type="match status" value="1"/>
</dbReference>
<keyword evidence="5" id="KW-1185">Reference proteome</keyword>
<feature type="DNA-binding region" description="H-T-H motif" evidence="2">
    <location>
        <begin position="41"/>
        <end position="60"/>
    </location>
</feature>
<dbReference type="Gene3D" id="1.10.357.10">
    <property type="entry name" value="Tetracycline Repressor, domain 2"/>
    <property type="match status" value="1"/>
</dbReference>
<dbReference type="EMBL" id="FOLI01000001">
    <property type="protein sequence ID" value="SFB87323.1"/>
    <property type="molecule type" value="Genomic_DNA"/>
</dbReference>
<dbReference type="AlphaFoldDB" id="A0A1I1ER16"/>
<dbReference type="InterPro" id="IPR050624">
    <property type="entry name" value="HTH-type_Tx_Regulator"/>
</dbReference>
<dbReference type="OrthoDB" id="9780824at2"/>
<protein>
    <submittedName>
        <fullName evidence="4">Transcriptional regulator, TetR family</fullName>
    </submittedName>
</protein>
<evidence type="ECO:0000313" key="5">
    <source>
        <dbReference type="Proteomes" id="UP000199376"/>
    </source>
</evidence>
<evidence type="ECO:0000256" key="2">
    <source>
        <dbReference type="PROSITE-ProRule" id="PRU00335"/>
    </source>
</evidence>
<dbReference type="SUPFAM" id="SSF46689">
    <property type="entry name" value="Homeodomain-like"/>
    <property type="match status" value="1"/>
</dbReference>
<dbReference type="PANTHER" id="PTHR43479">
    <property type="entry name" value="ACREF/ENVCD OPERON REPRESSOR-RELATED"/>
    <property type="match status" value="1"/>
</dbReference>
<dbReference type="STRING" id="283737.SAMN05660453_0510"/>
<evidence type="ECO:0000313" key="4">
    <source>
        <dbReference type="EMBL" id="SFB87323.1"/>
    </source>
</evidence>
<dbReference type="InterPro" id="IPR023772">
    <property type="entry name" value="DNA-bd_HTH_TetR-type_CS"/>
</dbReference>
<dbReference type="PROSITE" id="PS50977">
    <property type="entry name" value="HTH_TETR_2"/>
    <property type="match status" value="1"/>
</dbReference>
<feature type="domain" description="HTH tetR-type" evidence="3">
    <location>
        <begin position="18"/>
        <end position="78"/>
    </location>
</feature>
<evidence type="ECO:0000259" key="3">
    <source>
        <dbReference type="PROSITE" id="PS50977"/>
    </source>
</evidence>
<dbReference type="InterPro" id="IPR001647">
    <property type="entry name" value="HTH_TetR"/>
</dbReference>